<dbReference type="GO" id="GO:0016020">
    <property type="term" value="C:membrane"/>
    <property type="evidence" value="ECO:0007669"/>
    <property type="project" value="UniProtKB-SubCell"/>
</dbReference>
<dbReference type="Gene3D" id="1.20.1250.20">
    <property type="entry name" value="MFS general substrate transporter like domains"/>
    <property type="match status" value="1"/>
</dbReference>
<dbReference type="InterPro" id="IPR051617">
    <property type="entry name" value="UNC-93-like_regulator"/>
</dbReference>
<evidence type="ECO:0000313" key="6">
    <source>
        <dbReference type="EMBL" id="KAF5845472.1"/>
    </source>
</evidence>
<evidence type="ECO:0000256" key="1">
    <source>
        <dbReference type="ARBA" id="ARBA00004141"/>
    </source>
</evidence>
<comment type="subcellular location">
    <subcellularLocation>
        <location evidence="1">Membrane</location>
        <topology evidence="1">Multi-pass membrane protein</topology>
    </subcellularLocation>
</comment>
<sequence>MLATLKACCAYLFSVQSETMGSSSESETKMVPMTVDDGRDGRFHVEVGTVERPRSKMATFYRSVLFQMILFGMLSLVGPAMSDAITNLGGGGLSTPWLANLGQSLSYTMSFFSTIIGGPIINKIGIKWACLIAAIAMPLHGSAYYVNARFKNDAYLLSASVIKGFASGFLYVGETTAMLSYPHPEERGFYLGIWSAMRNSGSVIGGAINFSNNHTDSKAGGIAWSTYLIFVSLECTGLVWALLLSRTKKVRRRDNSKVNIAPAESWMKELKALATYLTQGATWLIFFPAFYSFFYGGTMGTYLSLHFSVRARALSSLLVPTLAIPTVVLFGKLLDNTRWTQRTRAWTAMAVWGILQTACFIWVAVEYHTLPKKTALDYRLEPARWIRAYFPYIILFISGYWTQLTLYWILSTLSDEVAVASRAGGVFRAFEVAGQAVSYGLSSAKKIDHAIPLYVNIAILVFTIPSMSMLIRKMPTRPIREAVIEDDGNDDDLVFDGWAKPK</sequence>
<feature type="transmembrane region" description="Helical" evidence="5">
    <location>
        <begin position="314"/>
        <end position="334"/>
    </location>
</feature>
<dbReference type="InterPro" id="IPR036259">
    <property type="entry name" value="MFS_trans_sf"/>
</dbReference>
<dbReference type="Proteomes" id="UP000624244">
    <property type="component" value="Unassembled WGS sequence"/>
</dbReference>
<reference evidence="6" key="1">
    <citation type="submission" date="2019-11" db="EMBL/GenBank/DDBJ databases">
        <title>Bipolaris sorokiniana Genome sequencing.</title>
        <authorList>
            <person name="Wang H."/>
        </authorList>
    </citation>
    <scope>NUCLEOTIDE SEQUENCE</scope>
</reference>
<feature type="transmembrane region" description="Helical" evidence="5">
    <location>
        <begin position="60"/>
        <end position="81"/>
    </location>
</feature>
<keyword evidence="2 5" id="KW-0812">Transmembrane</keyword>
<feature type="transmembrane region" description="Helical" evidence="5">
    <location>
        <begin position="453"/>
        <end position="471"/>
    </location>
</feature>
<evidence type="ECO:0000313" key="7">
    <source>
        <dbReference type="Proteomes" id="UP000624244"/>
    </source>
</evidence>
<evidence type="ECO:0000256" key="3">
    <source>
        <dbReference type="ARBA" id="ARBA00022989"/>
    </source>
</evidence>
<feature type="transmembrane region" description="Helical" evidence="5">
    <location>
        <begin position="273"/>
        <end position="294"/>
    </location>
</feature>
<feature type="transmembrane region" description="Helical" evidence="5">
    <location>
        <begin position="385"/>
        <end position="410"/>
    </location>
</feature>
<feature type="transmembrane region" description="Helical" evidence="5">
    <location>
        <begin position="222"/>
        <end position="243"/>
    </location>
</feature>
<keyword evidence="3 5" id="KW-1133">Transmembrane helix</keyword>
<name>A0A8H5Z9Y5_COCSA</name>
<feature type="transmembrane region" description="Helical" evidence="5">
    <location>
        <begin position="101"/>
        <end position="121"/>
    </location>
</feature>
<dbReference type="PANTHER" id="PTHR23294:SF19">
    <property type="entry name" value="DUF895 DOMAIN MEMBRANE PROTEIN-RELATED"/>
    <property type="match status" value="1"/>
</dbReference>
<proteinExistence type="predicted"/>
<dbReference type="InterPro" id="IPR011701">
    <property type="entry name" value="MFS"/>
</dbReference>
<dbReference type="AlphaFoldDB" id="A0A8H5Z9Y5"/>
<comment type="caution">
    <text evidence="6">The sequence shown here is derived from an EMBL/GenBank/DDBJ whole genome shotgun (WGS) entry which is preliminary data.</text>
</comment>
<dbReference type="EMBL" id="WNKQ01000019">
    <property type="protein sequence ID" value="KAF5845472.1"/>
    <property type="molecule type" value="Genomic_DNA"/>
</dbReference>
<protein>
    <submittedName>
        <fullName evidence="6">Uncharacterized protein</fullName>
    </submittedName>
</protein>
<evidence type="ECO:0000256" key="2">
    <source>
        <dbReference type="ARBA" id="ARBA00022692"/>
    </source>
</evidence>
<dbReference type="PANTHER" id="PTHR23294">
    <property type="entry name" value="ET TRANSLATION PRODUCT-RELATED"/>
    <property type="match status" value="1"/>
</dbReference>
<keyword evidence="4 5" id="KW-0472">Membrane</keyword>
<evidence type="ECO:0000256" key="5">
    <source>
        <dbReference type="SAM" id="Phobius"/>
    </source>
</evidence>
<dbReference type="SUPFAM" id="SSF103473">
    <property type="entry name" value="MFS general substrate transporter"/>
    <property type="match status" value="1"/>
</dbReference>
<gene>
    <name evidence="6" type="ORF">GGP41_003133</name>
</gene>
<evidence type="ECO:0000256" key="4">
    <source>
        <dbReference type="ARBA" id="ARBA00023136"/>
    </source>
</evidence>
<accession>A0A8H5Z9Y5</accession>
<dbReference type="Pfam" id="PF07690">
    <property type="entry name" value="MFS_1"/>
    <property type="match status" value="1"/>
</dbReference>
<organism evidence="6 7">
    <name type="scientific">Cochliobolus sativus</name>
    <name type="common">Common root rot and spot blotch fungus</name>
    <name type="synonym">Bipolaris sorokiniana</name>
    <dbReference type="NCBI Taxonomy" id="45130"/>
    <lineage>
        <taxon>Eukaryota</taxon>
        <taxon>Fungi</taxon>
        <taxon>Dikarya</taxon>
        <taxon>Ascomycota</taxon>
        <taxon>Pezizomycotina</taxon>
        <taxon>Dothideomycetes</taxon>
        <taxon>Pleosporomycetidae</taxon>
        <taxon>Pleosporales</taxon>
        <taxon>Pleosporineae</taxon>
        <taxon>Pleosporaceae</taxon>
        <taxon>Bipolaris</taxon>
    </lineage>
</organism>
<dbReference type="GO" id="GO:0022857">
    <property type="term" value="F:transmembrane transporter activity"/>
    <property type="evidence" value="ECO:0007669"/>
    <property type="project" value="InterPro"/>
</dbReference>
<feature type="transmembrane region" description="Helical" evidence="5">
    <location>
        <begin position="128"/>
        <end position="148"/>
    </location>
</feature>